<dbReference type="SUPFAM" id="SSF103473">
    <property type="entry name" value="MFS general substrate transporter"/>
    <property type="match status" value="1"/>
</dbReference>
<keyword evidence="3" id="KW-0813">Transport</keyword>
<dbReference type="Proteomes" id="UP000827549">
    <property type="component" value="Chromosome 5"/>
</dbReference>
<organism evidence="9 10">
    <name type="scientific">Vanrija pseudolonga</name>
    <dbReference type="NCBI Taxonomy" id="143232"/>
    <lineage>
        <taxon>Eukaryota</taxon>
        <taxon>Fungi</taxon>
        <taxon>Dikarya</taxon>
        <taxon>Basidiomycota</taxon>
        <taxon>Agaricomycotina</taxon>
        <taxon>Tremellomycetes</taxon>
        <taxon>Trichosporonales</taxon>
        <taxon>Trichosporonaceae</taxon>
        <taxon>Vanrija</taxon>
    </lineage>
</organism>
<dbReference type="InterPro" id="IPR036259">
    <property type="entry name" value="MFS_trans_sf"/>
</dbReference>
<keyword evidence="5 7" id="KW-1133">Transmembrane helix</keyword>
<protein>
    <submittedName>
        <fullName evidence="9">Lactose permease</fullName>
    </submittedName>
</protein>
<proteinExistence type="inferred from homology"/>
<sequence>MPASQVASPPALNAHPGLVKPSMQDWHTIPNVRDTLPWYKDKGRLQLNFFLSIIFVGMTLNGYDGTLISGLQSFDSWRSDLGIDESGNAGALVGLLNAAGMISGFVVGPVICWIDETFGRKWGIRFYGYTLLIGTVLSCLAGIHGVHGLKGYAIFIVGRFIQGFGLASFLMTSLVIVQEIPHPRSRAQIAASWDSYWILGSVVASWVNFGCSYISTSWGWRIPYLIQIPMALYVLIAVQFVPETPRFLMGQGKEEEAFKFLVDYHGNGDPNDPLVIFEFDEMKNAIEKERAAKAKEWKVILKSPANRHRLFLAALMTNLVVMSGSSIVYYYYTVVFSQVGINGATQQTGIYAGLSIFTWICQIVAVYVGKHVGRKTIILSCWPLMLLAFVGLCACGGVYEKAVDGNRSAGIATVALVWIYLGTFNFANPVLYSYPAEVQTFSMRSKGLLVWNTVTQLQGVYTTFVDSVALNKIGYKYYAVYMPLIIIQWFLVKYFMVETKGYTLEEVALAFDSRESLLGSVPVVERQPRAGEEATLSGNDVKKDDK</sequence>
<feature type="transmembrane region" description="Helical" evidence="7">
    <location>
        <begin position="411"/>
        <end position="434"/>
    </location>
</feature>
<dbReference type="GeneID" id="87810285"/>
<dbReference type="AlphaFoldDB" id="A0AAF1BSJ8"/>
<evidence type="ECO:0000313" key="10">
    <source>
        <dbReference type="Proteomes" id="UP000827549"/>
    </source>
</evidence>
<feature type="domain" description="Major facilitator superfamily (MFS) profile" evidence="8">
    <location>
        <begin position="50"/>
        <end position="500"/>
    </location>
</feature>
<dbReference type="PANTHER" id="PTHR48022">
    <property type="entry name" value="PLASTIDIC GLUCOSE TRANSPORTER 4"/>
    <property type="match status" value="1"/>
</dbReference>
<feature type="transmembrane region" description="Helical" evidence="7">
    <location>
        <begin position="477"/>
        <end position="496"/>
    </location>
</feature>
<dbReference type="RefSeq" id="XP_062629619.1">
    <property type="nucleotide sequence ID" value="XM_062773635.1"/>
</dbReference>
<evidence type="ECO:0000259" key="8">
    <source>
        <dbReference type="PROSITE" id="PS50850"/>
    </source>
</evidence>
<feature type="transmembrane region" description="Helical" evidence="7">
    <location>
        <begin position="196"/>
        <end position="216"/>
    </location>
</feature>
<feature type="transmembrane region" description="Helical" evidence="7">
    <location>
        <begin position="91"/>
        <end position="114"/>
    </location>
</feature>
<feature type="transmembrane region" description="Helical" evidence="7">
    <location>
        <begin position="376"/>
        <end position="399"/>
    </location>
</feature>
<evidence type="ECO:0000256" key="4">
    <source>
        <dbReference type="ARBA" id="ARBA00022692"/>
    </source>
</evidence>
<keyword evidence="10" id="KW-1185">Reference proteome</keyword>
<reference evidence="9" key="1">
    <citation type="submission" date="2023-10" db="EMBL/GenBank/DDBJ databases">
        <authorList>
            <person name="Noh H."/>
        </authorList>
    </citation>
    <scope>NUCLEOTIDE SEQUENCE</scope>
    <source>
        <strain evidence="9">DUCC4014</strain>
    </source>
</reference>
<dbReference type="PROSITE" id="PS50850">
    <property type="entry name" value="MFS"/>
    <property type="match status" value="1"/>
</dbReference>
<evidence type="ECO:0000256" key="3">
    <source>
        <dbReference type="ARBA" id="ARBA00022448"/>
    </source>
</evidence>
<feature type="transmembrane region" description="Helical" evidence="7">
    <location>
        <begin position="49"/>
        <end position="71"/>
    </location>
</feature>
<name>A0AAF1BSJ8_9TREE</name>
<feature type="transmembrane region" description="Helical" evidence="7">
    <location>
        <begin position="126"/>
        <end position="146"/>
    </location>
</feature>
<dbReference type="Pfam" id="PF00083">
    <property type="entry name" value="Sugar_tr"/>
    <property type="match status" value="1"/>
</dbReference>
<feature type="transmembrane region" description="Helical" evidence="7">
    <location>
        <begin position="310"/>
        <end position="330"/>
    </location>
</feature>
<feature type="transmembrane region" description="Helical" evidence="7">
    <location>
        <begin position="152"/>
        <end position="176"/>
    </location>
</feature>
<comment type="similarity">
    <text evidence="2">Belongs to the major facilitator superfamily. Sugar transporter (TC 2.A.1.1) family.</text>
</comment>
<evidence type="ECO:0000256" key="2">
    <source>
        <dbReference type="ARBA" id="ARBA00010992"/>
    </source>
</evidence>
<dbReference type="InterPro" id="IPR050360">
    <property type="entry name" value="MFS_Sugar_Transporters"/>
</dbReference>
<evidence type="ECO:0000256" key="6">
    <source>
        <dbReference type="ARBA" id="ARBA00023136"/>
    </source>
</evidence>
<evidence type="ECO:0000256" key="5">
    <source>
        <dbReference type="ARBA" id="ARBA00022989"/>
    </source>
</evidence>
<accession>A0AAF1BSJ8</accession>
<dbReference type="InterPro" id="IPR005828">
    <property type="entry name" value="MFS_sugar_transport-like"/>
</dbReference>
<keyword evidence="6 7" id="KW-0472">Membrane</keyword>
<feature type="transmembrane region" description="Helical" evidence="7">
    <location>
        <begin position="222"/>
        <end position="241"/>
    </location>
</feature>
<dbReference type="InterPro" id="IPR020846">
    <property type="entry name" value="MFS_dom"/>
</dbReference>
<dbReference type="Gene3D" id="1.20.1250.20">
    <property type="entry name" value="MFS general substrate transporter like domains"/>
    <property type="match status" value="1"/>
</dbReference>
<gene>
    <name evidence="9" type="primary">LAC12_9</name>
    <name evidence="9" type="ORF">LOC62_05G007111</name>
</gene>
<dbReference type="PANTHER" id="PTHR48022:SF64">
    <property type="entry name" value="MAJOR FACILITATOR SUPERFAMILY (MFS) PROFILE DOMAIN-CONTAINING PROTEIN"/>
    <property type="match status" value="1"/>
</dbReference>
<dbReference type="FunFam" id="1.20.1250.20:FF:000134">
    <property type="entry name" value="MFS sugar transporter protein"/>
    <property type="match status" value="1"/>
</dbReference>
<comment type="subcellular location">
    <subcellularLocation>
        <location evidence="1">Membrane</location>
        <topology evidence="1">Multi-pass membrane protein</topology>
    </subcellularLocation>
</comment>
<evidence type="ECO:0000256" key="1">
    <source>
        <dbReference type="ARBA" id="ARBA00004141"/>
    </source>
</evidence>
<dbReference type="GO" id="GO:0005351">
    <property type="term" value="F:carbohydrate:proton symporter activity"/>
    <property type="evidence" value="ECO:0007669"/>
    <property type="project" value="TreeGrafter"/>
</dbReference>
<dbReference type="GO" id="GO:0016020">
    <property type="term" value="C:membrane"/>
    <property type="evidence" value="ECO:0007669"/>
    <property type="project" value="UniProtKB-SubCell"/>
</dbReference>
<evidence type="ECO:0000313" key="9">
    <source>
        <dbReference type="EMBL" id="WOO83593.1"/>
    </source>
</evidence>
<keyword evidence="4 7" id="KW-0812">Transmembrane</keyword>
<dbReference type="EMBL" id="CP086718">
    <property type="protein sequence ID" value="WOO83593.1"/>
    <property type="molecule type" value="Genomic_DNA"/>
</dbReference>
<evidence type="ECO:0000256" key="7">
    <source>
        <dbReference type="SAM" id="Phobius"/>
    </source>
</evidence>
<feature type="transmembrane region" description="Helical" evidence="7">
    <location>
        <begin position="350"/>
        <end position="369"/>
    </location>
</feature>